<dbReference type="EMBL" id="DXIE01000039">
    <property type="protein sequence ID" value="HIV62606.1"/>
    <property type="molecule type" value="Genomic_DNA"/>
</dbReference>
<dbReference type="PROSITE" id="PS50977">
    <property type="entry name" value="HTH_TETR_2"/>
    <property type="match status" value="1"/>
</dbReference>
<feature type="domain" description="HTH tetR-type" evidence="6">
    <location>
        <begin position="10"/>
        <end position="70"/>
    </location>
</feature>
<gene>
    <name evidence="7" type="ORF">H9746_07180</name>
</gene>
<reference evidence="7" key="2">
    <citation type="submission" date="2021-04" db="EMBL/GenBank/DDBJ databases">
        <authorList>
            <person name="Gilroy R."/>
        </authorList>
    </citation>
    <scope>NUCLEOTIDE SEQUENCE</scope>
    <source>
        <strain evidence="7">CHK193-4272</strain>
    </source>
</reference>
<organism evidence="7 8">
    <name type="scientific">Candidatus Butyricicoccus avistercoris</name>
    <dbReference type="NCBI Taxonomy" id="2838518"/>
    <lineage>
        <taxon>Bacteria</taxon>
        <taxon>Bacillati</taxon>
        <taxon>Bacillota</taxon>
        <taxon>Clostridia</taxon>
        <taxon>Eubacteriales</taxon>
        <taxon>Butyricicoccaceae</taxon>
        <taxon>Butyricicoccus</taxon>
    </lineage>
</organism>
<dbReference type="InterPro" id="IPR009057">
    <property type="entry name" value="Homeodomain-like_sf"/>
</dbReference>
<keyword evidence="1" id="KW-0678">Repressor</keyword>
<dbReference type="Proteomes" id="UP000886808">
    <property type="component" value="Unassembled WGS sequence"/>
</dbReference>
<evidence type="ECO:0000256" key="4">
    <source>
        <dbReference type="ARBA" id="ARBA00023163"/>
    </source>
</evidence>
<dbReference type="PANTHER" id="PTHR43479:SF11">
    <property type="entry name" value="ACREF_ENVCD OPERON REPRESSOR-RELATED"/>
    <property type="match status" value="1"/>
</dbReference>
<keyword evidence="4" id="KW-0804">Transcription</keyword>
<evidence type="ECO:0000256" key="2">
    <source>
        <dbReference type="ARBA" id="ARBA00023015"/>
    </source>
</evidence>
<protein>
    <submittedName>
        <fullName evidence="7">TetR/AcrR family transcriptional regulator</fullName>
    </submittedName>
</protein>
<dbReference type="AlphaFoldDB" id="A0A9D1PK71"/>
<proteinExistence type="predicted"/>
<evidence type="ECO:0000256" key="3">
    <source>
        <dbReference type="ARBA" id="ARBA00023125"/>
    </source>
</evidence>
<dbReference type="InterPro" id="IPR039538">
    <property type="entry name" value="BetI_C"/>
</dbReference>
<dbReference type="Pfam" id="PF00440">
    <property type="entry name" value="TetR_N"/>
    <property type="match status" value="1"/>
</dbReference>
<dbReference type="GO" id="GO:0003677">
    <property type="term" value="F:DNA binding"/>
    <property type="evidence" value="ECO:0007669"/>
    <property type="project" value="UniProtKB-UniRule"/>
</dbReference>
<evidence type="ECO:0000256" key="5">
    <source>
        <dbReference type="PROSITE-ProRule" id="PRU00335"/>
    </source>
</evidence>
<evidence type="ECO:0000256" key="1">
    <source>
        <dbReference type="ARBA" id="ARBA00022491"/>
    </source>
</evidence>
<dbReference type="PRINTS" id="PR00455">
    <property type="entry name" value="HTHTETR"/>
</dbReference>
<accession>A0A9D1PK71</accession>
<dbReference type="Pfam" id="PF13977">
    <property type="entry name" value="TetR_C_6"/>
    <property type="match status" value="1"/>
</dbReference>
<dbReference type="SUPFAM" id="SSF48498">
    <property type="entry name" value="Tetracyclin repressor-like, C-terminal domain"/>
    <property type="match status" value="1"/>
</dbReference>
<sequence>MRRKDIPLEECTQERILDATFDVLEEKTLSGVRMALVAEKAGLFQSNIHYYYKSKHELLLAVQKKVLQHCIDLRKTLAGDNSTLDGQIETFWAQKKDFILNDPRYDYAEIEFWAQARIDDVIRSEVCRSFSNWRMEIERMLAQFASNLPENRRKLLAAVMVSMMEGATLQYLADPEAFSLDEYFNYCTELVKKEIL</sequence>
<comment type="caution">
    <text evidence="7">The sequence shown here is derived from an EMBL/GenBank/DDBJ whole genome shotgun (WGS) entry which is preliminary data.</text>
</comment>
<dbReference type="InterPro" id="IPR050624">
    <property type="entry name" value="HTH-type_Tx_Regulator"/>
</dbReference>
<dbReference type="Gene3D" id="1.10.357.10">
    <property type="entry name" value="Tetracycline Repressor, domain 2"/>
    <property type="match status" value="1"/>
</dbReference>
<dbReference type="PANTHER" id="PTHR43479">
    <property type="entry name" value="ACREF/ENVCD OPERON REPRESSOR-RELATED"/>
    <property type="match status" value="1"/>
</dbReference>
<dbReference type="SUPFAM" id="SSF46689">
    <property type="entry name" value="Homeodomain-like"/>
    <property type="match status" value="1"/>
</dbReference>
<dbReference type="InterPro" id="IPR001647">
    <property type="entry name" value="HTH_TetR"/>
</dbReference>
<keyword evidence="3 5" id="KW-0238">DNA-binding</keyword>
<dbReference type="InterPro" id="IPR036271">
    <property type="entry name" value="Tet_transcr_reg_TetR-rel_C_sf"/>
</dbReference>
<keyword evidence="2" id="KW-0805">Transcription regulation</keyword>
<feature type="DNA-binding region" description="H-T-H motif" evidence="5">
    <location>
        <begin position="33"/>
        <end position="52"/>
    </location>
</feature>
<evidence type="ECO:0000313" key="7">
    <source>
        <dbReference type="EMBL" id="HIV62606.1"/>
    </source>
</evidence>
<evidence type="ECO:0000259" key="6">
    <source>
        <dbReference type="PROSITE" id="PS50977"/>
    </source>
</evidence>
<reference evidence="7" key="1">
    <citation type="journal article" date="2021" name="PeerJ">
        <title>Extensive microbial diversity within the chicken gut microbiome revealed by metagenomics and culture.</title>
        <authorList>
            <person name="Gilroy R."/>
            <person name="Ravi A."/>
            <person name="Getino M."/>
            <person name="Pursley I."/>
            <person name="Horton D.L."/>
            <person name="Alikhan N.F."/>
            <person name="Baker D."/>
            <person name="Gharbi K."/>
            <person name="Hall N."/>
            <person name="Watson M."/>
            <person name="Adriaenssens E.M."/>
            <person name="Foster-Nyarko E."/>
            <person name="Jarju S."/>
            <person name="Secka A."/>
            <person name="Antonio M."/>
            <person name="Oren A."/>
            <person name="Chaudhuri R.R."/>
            <person name="La Ragione R."/>
            <person name="Hildebrand F."/>
            <person name="Pallen M.J."/>
        </authorList>
    </citation>
    <scope>NUCLEOTIDE SEQUENCE</scope>
    <source>
        <strain evidence="7">CHK193-4272</strain>
    </source>
</reference>
<name>A0A9D1PK71_9FIRM</name>
<evidence type="ECO:0000313" key="8">
    <source>
        <dbReference type="Proteomes" id="UP000886808"/>
    </source>
</evidence>